<dbReference type="Proteomes" id="UP001335648">
    <property type="component" value="Unassembled WGS sequence"/>
</dbReference>
<dbReference type="PROSITE" id="PS50158">
    <property type="entry name" value="ZF_CCHC"/>
    <property type="match status" value="1"/>
</dbReference>
<reference evidence="4 5" key="1">
    <citation type="journal article" date="2023" name="Mol. Biol. Evol.">
        <title>Genomics of Secondarily Temperate Adaptation in the Only Non-Antarctic Icefish.</title>
        <authorList>
            <person name="Rivera-Colon A.G."/>
            <person name="Rayamajhi N."/>
            <person name="Minhas B.F."/>
            <person name="Madrigal G."/>
            <person name="Bilyk K.T."/>
            <person name="Yoon V."/>
            <person name="Hune M."/>
            <person name="Gregory S."/>
            <person name="Cheng C.H.C."/>
            <person name="Catchen J.M."/>
        </authorList>
    </citation>
    <scope>NUCLEOTIDE SEQUENCE [LARGE SCALE GENOMIC DNA]</scope>
    <source>
        <strain evidence="4">JC2023a</strain>
    </source>
</reference>
<evidence type="ECO:0000313" key="4">
    <source>
        <dbReference type="EMBL" id="KAK5890868.1"/>
    </source>
</evidence>
<evidence type="ECO:0000259" key="3">
    <source>
        <dbReference type="PROSITE" id="PS50158"/>
    </source>
</evidence>
<dbReference type="Pfam" id="PF03732">
    <property type="entry name" value="Retrotrans_gag"/>
    <property type="match status" value="1"/>
</dbReference>
<feature type="region of interest" description="Disordered" evidence="2">
    <location>
        <begin position="116"/>
        <end position="135"/>
    </location>
</feature>
<feature type="compositionally biased region" description="Basic and acidic residues" evidence="2">
    <location>
        <begin position="125"/>
        <end position="135"/>
    </location>
</feature>
<comment type="caution">
    <text evidence="4">The sequence shown here is derived from an EMBL/GenBank/DDBJ whole genome shotgun (WGS) entry which is preliminary data.</text>
</comment>
<dbReference type="InterPro" id="IPR001878">
    <property type="entry name" value="Znf_CCHC"/>
</dbReference>
<keyword evidence="1" id="KW-0479">Metal-binding</keyword>
<keyword evidence="1" id="KW-0862">Zinc</keyword>
<keyword evidence="1" id="KW-0863">Zinc-finger</keyword>
<gene>
    <name evidence="4" type="ORF">CesoFtcFv8_014348</name>
</gene>
<dbReference type="AlphaFoldDB" id="A0AAN8BV72"/>
<dbReference type="EMBL" id="JAULUE010002056">
    <property type="protein sequence ID" value="KAK5890868.1"/>
    <property type="molecule type" value="Genomic_DNA"/>
</dbReference>
<protein>
    <recommendedName>
        <fullName evidence="3">CCHC-type domain-containing protein</fullName>
    </recommendedName>
</protein>
<evidence type="ECO:0000313" key="5">
    <source>
        <dbReference type="Proteomes" id="UP001335648"/>
    </source>
</evidence>
<dbReference type="InterPro" id="IPR036875">
    <property type="entry name" value="Znf_CCHC_sf"/>
</dbReference>
<evidence type="ECO:0000256" key="2">
    <source>
        <dbReference type="SAM" id="MobiDB-lite"/>
    </source>
</evidence>
<evidence type="ECO:0000256" key="1">
    <source>
        <dbReference type="PROSITE-ProRule" id="PRU00047"/>
    </source>
</evidence>
<proteinExistence type="predicted"/>
<feature type="region of interest" description="Disordered" evidence="2">
    <location>
        <begin position="374"/>
        <end position="414"/>
    </location>
</feature>
<dbReference type="InterPro" id="IPR032567">
    <property type="entry name" value="RTL1-rel"/>
</dbReference>
<dbReference type="InterPro" id="IPR005162">
    <property type="entry name" value="Retrotrans_gag_dom"/>
</dbReference>
<organism evidence="4 5">
    <name type="scientific">Champsocephalus esox</name>
    <name type="common">pike icefish</name>
    <dbReference type="NCBI Taxonomy" id="159716"/>
    <lineage>
        <taxon>Eukaryota</taxon>
        <taxon>Metazoa</taxon>
        <taxon>Chordata</taxon>
        <taxon>Craniata</taxon>
        <taxon>Vertebrata</taxon>
        <taxon>Euteleostomi</taxon>
        <taxon>Actinopterygii</taxon>
        <taxon>Neopterygii</taxon>
        <taxon>Teleostei</taxon>
        <taxon>Neoteleostei</taxon>
        <taxon>Acanthomorphata</taxon>
        <taxon>Eupercaria</taxon>
        <taxon>Perciformes</taxon>
        <taxon>Notothenioidei</taxon>
        <taxon>Channichthyidae</taxon>
        <taxon>Champsocephalus</taxon>
    </lineage>
</organism>
<accession>A0AAN8BV72</accession>
<dbReference type="GO" id="GO:0003676">
    <property type="term" value="F:nucleic acid binding"/>
    <property type="evidence" value="ECO:0007669"/>
    <property type="project" value="InterPro"/>
</dbReference>
<dbReference type="PANTHER" id="PTHR15503:SF36">
    <property type="entry name" value="RETROTRANSPOSON GAG-LIKE PROTEIN 5"/>
    <property type="match status" value="1"/>
</dbReference>
<keyword evidence="5" id="KW-1185">Reference proteome</keyword>
<dbReference type="PANTHER" id="PTHR15503">
    <property type="entry name" value="LDOC1 RELATED"/>
    <property type="match status" value="1"/>
</dbReference>
<sequence>MLVSPAFKTRLPTRFQPCLSPTCLLCLFPDPACHSTILPGLFSDPACIHADRLAYSLTLCPSLTHLMPAVLRCVILPGWYSSDPVESPLKYITNSPWFLECCIWVLLKIVTEQSGQNMDPAHSSSPRDRFERVEDALQRQEASIAALATEAQHATSSHDQTLTYLAAQLQQLTATVQQLVAGGAAPAPLPMPSTPASASPLMGFTPEPRVGTPERYAGEPEGCSPFFTNCSILFALQPHTFASEAARVAFTVNHLTGKARLWGTAEWEQQTPACSSFPAFSAELRKVFGPVSMGPDAAGGLLNLSQGNGSIVDYAIEFRTRSRLSNWNSAAQCDAYLRGLADYIKDELVLFDLPNSLDGLIELTSRMDRRIQTRRRERRSAEVQHAWAPRRPSLAATPHLTPEPQPGGDEPMQVGRTNLTLEEREHRRRRNLCLYCGRAGHFVSHCPVKGKAQQ</sequence>
<dbReference type="GO" id="GO:0008270">
    <property type="term" value="F:zinc ion binding"/>
    <property type="evidence" value="ECO:0007669"/>
    <property type="project" value="UniProtKB-KW"/>
</dbReference>
<dbReference type="SUPFAM" id="SSF57756">
    <property type="entry name" value="Retrovirus zinc finger-like domains"/>
    <property type="match status" value="1"/>
</dbReference>
<name>A0AAN8BV72_9TELE</name>
<feature type="domain" description="CCHC-type" evidence="3">
    <location>
        <begin position="433"/>
        <end position="447"/>
    </location>
</feature>